<evidence type="ECO:0000256" key="1">
    <source>
        <dbReference type="SAM" id="Phobius"/>
    </source>
</evidence>
<name>A0A9W8GMP7_9FUNG</name>
<reference evidence="2" key="1">
    <citation type="submission" date="2022-07" db="EMBL/GenBank/DDBJ databases">
        <title>Phylogenomic reconstructions and comparative analyses of Kickxellomycotina fungi.</title>
        <authorList>
            <person name="Reynolds N.K."/>
            <person name="Stajich J.E."/>
            <person name="Barry K."/>
            <person name="Grigoriev I.V."/>
            <person name="Crous P."/>
            <person name="Smith M.E."/>
        </authorList>
    </citation>
    <scope>NUCLEOTIDE SEQUENCE</scope>
    <source>
        <strain evidence="2">CBS 109367</strain>
    </source>
</reference>
<keyword evidence="1" id="KW-0812">Transmembrane</keyword>
<feature type="transmembrane region" description="Helical" evidence="1">
    <location>
        <begin position="95"/>
        <end position="113"/>
    </location>
</feature>
<dbReference type="Proteomes" id="UP001151516">
    <property type="component" value="Unassembled WGS sequence"/>
</dbReference>
<feature type="transmembrane region" description="Helical" evidence="1">
    <location>
        <begin position="153"/>
        <end position="175"/>
    </location>
</feature>
<sequence length="240" mass="27185">MAELNVYSTTAEVDEDFMNVKTLRQADRSARHDYVHKTSRVFAAQLLGFSVFLLAIRWFEFTIHDYANSWLLIFSLITNSIFSMMGLWKKRNSQVCSIAFTVLFTCIWAYLVNLSVFSFYSYSPANGCFIATGVFCAIAMFTMQTNHDIISPIAGYFLAGSFLVISIAAHFIFSYQYIGEYLGALAIAFIIAGYIMVGIFRSTEYFTANVKPTVSLAITMGMVHPLIPYMTIDDFTFDYN</sequence>
<feature type="transmembrane region" description="Helical" evidence="1">
    <location>
        <begin position="181"/>
        <end position="200"/>
    </location>
</feature>
<feature type="transmembrane region" description="Helical" evidence="1">
    <location>
        <begin position="41"/>
        <end position="59"/>
    </location>
</feature>
<keyword evidence="1" id="KW-1133">Transmembrane helix</keyword>
<feature type="transmembrane region" description="Helical" evidence="1">
    <location>
        <begin position="71"/>
        <end position="88"/>
    </location>
</feature>
<keyword evidence="3" id="KW-1185">Reference proteome</keyword>
<dbReference type="OrthoDB" id="5542060at2759"/>
<comment type="caution">
    <text evidence="2">The sequence shown here is derived from an EMBL/GenBank/DDBJ whole genome shotgun (WGS) entry which is preliminary data.</text>
</comment>
<gene>
    <name evidence="2" type="ORF">IWW39_001300</name>
</gene>
<protein>
    <submittedName>
        <fullName evidence="2">Uncharacterized protein</fullName>
    </submittedName>
</protein>
<proteinExistence type="predicted"/>
<dbReference type="AlphaFoldDB" id="A0A9W8GMP7"/>
<dbReference type="EMBL" id="JANBTX010000021">
    <property type="protein sequence ID" value="KAJ2689708.1"/>
    <property type="molecule type" value="Genomic_DNA"/>
</dbReference>
<feature type="transmembrane region" description="Helical" evidence="1">
    <location>
        <begin position="212"/>
        <end position="232"/>
    </location>
</feature>
<keyword evidence="1" id="KW-0472">Membrane</keyword>
<evidence type="ECO:0000313" key="2">
    <source>
        <dbReference type="EMBL" id="KAJ2689708.1"/>
    </source>
</evidence>
<evidence type="ECO:0000313" key="3">
    <source>
        <dbReference type="Proteomes" id="UP001151516"/>
    </source>
</evidence>
<organism evidence="2 3">
    <name type="scientific">Coemansia spiralis</name>
    <dbReference type="NCBI Taxonomy" id="417178"/>
    <lineage>
        <taxon>Eukaryota</taxon>
        <taxon>Fungi</taxon>
        <taxon>Fungi incertae sedis</taxon>
        <taxon>Zoopagomycota</taxon>
        <taxon>Kickxellomycotina</taxon>
        <taxon>Kickxellomycetes</taxon>
        <taxon>Kickxellales</taxon>
        <taxon>Kickxellaceae</taxon>
        <taxon>Coemansia</taxon>
    </lineage>
</organism>
<accession>A0A9W8GMP7</accession>
<feature type="transmembrane region" description="Helical" evidence="1">
    <location>
        <begin position="119"/>
        <end position="141"/>
    </location>
</feature>